<reference evidence="2" key="2">
    <citation type="submission" date="2020-09" db="EMBL/GenBank/DDBJ databases">
        <authorList>
            <person name="Sun Q."/>
            <person name="Ohkuma M."/>
        </authorList>
    </citation>
    <scope>NUCLEOTIDE SEQUENCE</scope>
    <source>
        <strain evidence="2">JCM 15325</strain>
    </source>
</reference>
<keyword evidence="1" id="KW-0812">Transmembrane</keyword>
<keyword evidence="1" id="KW-0472">Membrane</keyword>
<accession>A0A917S5G5</accession>
<name>A0A917S5G5_9BACL</name>
<dbReference type="Proteomes" id="UP000654670">
    <property type="component" value="Unassembled WGS sequence"/>
</dbReference>
<dbReference type="AlphaFoldDB" id="A0A917S5G5"/>
<gene>
    <name evidence="2" type="ORF">GCM10007968_18480</name>
</gene>
<sequence length="204" mass="23024">MILFTLIIGAILFVAFIFSSGSKWFSKHKWINGLLVAVSLVMFIGSECLIVLNDYRHLGMKAVVQSQKVKIYSAAPQTAGQPPAIPFLLLHQDVGKDRLYIYNASGKGKPEMKHTAISDQNQIQTTDQAPYLSVNKTRRVYKNTFYQNLFALSGNNDVPVSTQNVFYLPKNNQVLSVQEAKKMQQAMQQKQEMMKNANPKTIHQ</sequence>
<organism evidence="2 3">
    <name type="scientific">Sporolactobacillus putidus</name>
    <dbReference type="NCBI Taxonomy" id="492735"/>
    <lineage>
        <taxon>Bacteria</taxon>
        <taxon>Bacillati</taxon>
        <taxon>Bacillota</taxon>
        <taxon>Bacilli</taxon>
        <taxon>Bacillales</taxon>
        <taxon>Sporolactobacillaceae</taxon>
        <taxon>Sporolactobacillus</taxon>
    </lineage>
</organism>
<evidence type="ECO:0000313" key="3">
    <source>
        <dbReference type="Proteomes" id="UP000654670"/>
    </source>
</evidence>
<dbReference type="Pfam" id="PF16069">
    <property type="entry name" value="DUF4811"/>
    <property type="match status" value="1"/>
</dbReference>
<keyword evidence="3" id="KW-1185">Reference proteome</keyword>
<reference evidence="2" key="1">
    <citation type="journal article" date="2014" name="Int. J. Syst. Evol. Microbiol.">
        <title>Complete genome sequence of Corynebacterium casei LMG S-19264T (=DSM 44701T), isolated from a smear-ripened cheese.</title>
        <authorList>
            <consortium name="US DOE Joint Genome Institute (JGI-PGF)"/>
            <person name="Walter F."/>
            <person name="Albersmeier A."/>
            <person name="Kalinowski J."/>
            <person name="Ruckert C."/>
        </authorList>
    </citation>
    <scope>NUCLEOTIDE SEQUENCE</scope>
    <source>
        <strain evidence="2">JCM 15325</strain>
    </source>
</reference>
<keyword evidence="1" id="KW-1133">Transmembrane helix</keyword>
<evidence type="ECO:0008006" key="4">
    <source>
        <dbReference type="Google" id="ProtNLM"/>
    </source>
</evidence>
<proteinExistence type="predicted"/>
<protein>
    <recommendedName>
        <fullName evidence="4">DUF4811 domain-containing protein</fullName>
    </recommendedName>
</protein>
<comment type="caution">
    <text evidence="2">The sequence shown here is derived from an EMBL/GenBank/DDBJ whole genome shotgun (WGS) entry which is preliminary data.</text>
</comment>
<evidence type="ECO:0000256" key="1">
    <source>
        <dbReference type="SAM" id="Phobius"/>
    </source>
</evidence>
<dbReference type="RefSeq" id="WP_188802825.1">
    <property type="nucleotide sequence ID" value="NZ_BMOK01000007.1"/>
</dbReference>
<dbReference type="InterPro" id="IPR032083">
    <property type="entry name" value="DUF4811"/>
</dbReference>
<feature type="transmembrane region" description="Helical" evidence="1">
    <location>
        <begin position="29"/>
        <end position="52"/>
    </location>
</feature>
<dbReference type="EMBL" id="BMOK01000007">
    <property type="protein sequence ID" value="GGL54723.1"/>
    <property type="molecule type" value="Genomic_DNA"/>
</dbReference>
<evidence type="ECO:0000313" key="2">
    <source>
        <dbReference type="EMBL" id="GGL54723.1"/>
    </source>
</evidence>